<gene>
    <name evidence="1" type="ORF">SacazDRAFT_00912</name>
</gene>
<protein>
    <submittedName>
        <fullName evidence="1">Uncharacterized protein</fullName>
    </submittedName>
</protein>
<keyword evidence="2" id="KW-1185">Reference proteome</keyword>
<name>H8GDL4_9PSEU</name>
<evidence type="ECO:0000313" key="1">
    <source>
        <dbReference type="EMBL" id="EHY87859.1"/>
    </source>
</evidence>
<organism evidence="1 2">
    <name type="scientific">Saccharomonospora azurea NA-128</name>
    <dbReference type="NCBI Taxonomy" id="882081"/>
    <lineage>
        <taxon>Bacteria</taxon>
        <taxon>Bacillati</taxon>
        <taxon>Actinomycetota</taxon>
        <taxon>Actinomycetes</taxon>
        <taxon>Pseudonocardiales</taxon>
        <taxon>Pseudonocardiaceae</taxon>
        <taxon>Saccharomonospora</taxon>
    </lineage>
</organism>
<dbReference type="EMBL" id="CM001466">
    <property type="protein sequence ID" value="EHY87859.1"/>
    <property type="molecule type" value="Genomic_DNA"/>
</dbReference>
<reference evidence="1 2" key="1">
    <citation type="journal article" date="2012" name="Stand. Genomic Sci.">
        <title>Genome sequence of the soil bacterium Saccharomonospora azurea type strain (NA-128(T)).</title>
        <authorList>
            <person name="Klenk H.P."/>
            <person name="Held B."/>
            <person name="Lucas S."/>
            <person name="Lapidus A."/>
            <person name="Copeland A."/>
            <person name="Hammon N."/>
            <person name="Pitluck S."/>
            <person name="Goodwin L.A."/>
            <person name="Han C."/>
            <person name="Tapia R."/>
            <person name="Brambilla E.M."/>
            <person name="Potter G."/>
            <person name="Land M."/>
            <person name="Ivanova N."/>
            <person name="Rohde M."/>
            <person name="Goker M."/>
            <person name="Detter J.C."/>
            <person name="Kyrpides N.C."/>
            <person name="Woyke T."/>
        </authorList>
    </citation>
    <scope>NUCLEOTIDE SEQUENCE [LARGE SCALE GENOMIC DNA]</scope>
    <source>
        <strain evidence="1 2">NA-128</strain>
    </source>
</reference>
<accession>H8GDL4</accession>
<proteinExistence type="predicted"/>
<evidence type="ECO:0000313" key="2">
    <source>
        <dbReference type="Proteomes" id="UP000004705"/>
    </source>
</evidence>
<sequence>MVVRGKEAFDDAVVDALFDAADYQRVIDN</sequence>
<dbReference type="HOGENOM" id="CLU_3410156_0_0_11"/>
<dbReference type="AlphaFoldDB" id="H8GDL4"/>
<dbReference type="Proteomes" id="UP000004705">
    <property type="component" value="Chromosome"/>
</dbReference>